<evidence type="ECO:0000313" key="1">
    <source>
        <dbReference type="EMBL" id="GHE03184.1"/>
    </source>
</evidence>
<dbReference type="AlphaFoldDB" id="A0A918YGC1"/>
<organism evidence="1 2">
    <name type="scientific">Streptomyces alanosinicus</name>
    <dbReference type="NCBI Taxonomy" id="68171"/>
    <lineage>
        <taxon>Bacteria</taxon>
        <taxon>Bacillati</taxon>
        <taxon>Actinomycetota</taxon>
        <taxon>Actinomycetes</taxon>
        <taxon>Kitasatosporales</taxon>
        <taxon>Streptomycetaceae</taxon>
        <taxon>Streptomyces</taxon>
    </lineage>
</organism>
<name>A0A918YGC1_9ACTN</name>
<proteinExistence type="predicted"/>
<comment type="caution">
    <text evidence="1">The sequence shown here is derived from an EMBL/GenBank/DDBJ whole genome shotgun (WGS) entry which is preliminary data.</text>
</comment>
<dbReference type="Proteomes" id="UP000655443">
    <property type="component" value="Unassembled WGS sequence"/>
</dbReference>
<protein>
    <submittedName>
        <fullName evidence="1">Uncharacterized protein</fullName>
    </submittedName>
</protein>
<dbReference type="RefSeq" id="WP_189952334.1">
    <property type="nucleotide sequence ID" value="NZ_BMVG01000005.1"/>
</dbReference>
<gene>
    <name evidence="1" type="ORF">GCM10010339_29450</name>
</gene>
<keyword evidence="2" id="KW-1185">Reference proteome</keyword>
<reference evidence="1" key="1">
    <citation type="journal article" date="2014" name="Int. J. Syst. Evol. Microbiol.">
        <title>Complete genome sequence of Corynebacterium casei LMG S-19264T (=DSM 44701T), isolated from a smear-ripened cheese.</title>
        <authorList>
            <consortium name="US DOE Joint Genome Institute (JGI-PGF)"/>
            <person name="Walter F."/>
            <person name="Albersmeier A."/>
            <person name="Kalinowski J."/>
            <person name="Ruckert C."/>
        </authorList>
    </citation>
    <scope>NUCLEOTIDE SEQUENCE</scope>
    <source>
        <strain evidence="1">JCM 4714</strain>
    </source>
</reference>
<sequence length="45" mass="4474">MIAAAVVTLVAVGVARETRHRGLASPEAWACEPGDAGAAAQARTA</sequence>
<dbReference type="EMBL" id="BMVG01000005">
    <property type="protein sequence ID" value="GHE03184.1"/>
    <property type="molecule type" value="Genomic_DNA"/>
</dbReference>
<evidence type="ECO:0000313" key="2">
    <source>
        <dbReference type="Proteomes" id="UP000655443"/>
    </source>
</evidence>
<accession>A0A918YGC1</accession>
<reference evidence="1" key="2">
    <citation type="submission" date="2020-09" db="EMBL/GenBank/DDBJ databases">
        <authorList>
            <person name="Sun Q."/>
            <person name="Ohkuma M."/>
        </authorList>
    </citation>
    <scope>NUCLEOTIDE SEQUENCE</scope>
    <source>
        <strain evidence="1">JCM 4714</strain>
    </source>
</reference>